<dbReference type="Proteomes" id="UP000189703">
    <property type="component" value="Unplaced"/>
</dbReference>
<reference evidence="11" key="1">
    <citation type="submission" date="2025-08" db="UniProtKB">
        <authorList>
            <consortium name="RefSeq"/>
        </authorList>
    </citation>
    <scope>IDENTIFICATION</scope>
</reference>
<dbReference type="InParanoid" id="A0A1U7YTQ3"/>
<dbReference type="Pfam" id="PF06404">
    <property type="entry name" value="PSK"/>
    <property type="match status" value="1"/>
</dbReference>
<dbReference type="OrthoDB" id="1914102at2759"/>
<evidence type="ECO:0000313" key="11">
    <source>
        <dbReference type="RefSeq" id="XP_010243722.1"/>
    </source>
</evidence>
<keyword evidence="7 9" id="KW-0221">Differentiation</keyword>
<evidence type="ECO:0000256" key="5">
    <source>
        <dbReference type="ARBA" id="ARBA00022641"/>
    </source>
</evidence>
<dbReference type="GO" id="GO:0008083">
    <property type="term" value="F:growth factor activity"/>
    <property type="evidence" value="ECO:0007669"/>
    <property type="project" value="UniProtKB-UniRule"/>
</dbReference>
<organism evidence="10 11">
    <name type="scientific">Nelumbo nucifera</name>
    <name type="common">Sacred lotus</name>
    <dbReference type="NCBI Taxonomy" id="4432"/>
    <lineage>
        <taxon>Eukaryota</taxon>
        <taxon>Viridiplantae</taxon>
        <taxon>Streptophyta</taxon>
        <taxon>Embryophyta</taxon>
        <taxon>Tracheophyta</taxon>
        <taxon>Spermatophyta</taxon>
        <taxon>Magnoliopsida</taxon>
        <taxon>Proteales</taxon>
        <taxon>Nelumbonaceae</taxon>
        <taxon>Nelumbo</taxon>
    </lineage>
</organism>
<comment type="subcellular location">
    <subcellularLocation>
        <location evidence="1 9">Secreted</location>
    </subcellularLocation>
</comment>
<evidence type="ECO:0000256" key="3">
    <source>
        <dbReference type="ARBA" id="ARBA00022473"/>
    </source>
</evidence>
<accession>A0A1U7YTQ3</accession>
<dbReference type="RefSeq" id="XP_010243722.1">
    <property type="nucleotide sequence ID" value="XM_010245420.1"/>
</dbReference>
<dbReference type="AlphaFoldDB" id="A0A1U7YTQ3"/>
<keyword evidence="3 9" id="KW-0217">Developmental protein</keyword>
<evidence type="ECO:0000256" key="2">
    <source>
        <dbReference type="ARBA" id="ARBA00010781"/>
    </source>
</evidence>
<keyword evidence="6 9" id="KW-0732">Signal</keyword>
<keyword evidence="5 9" id="KW-0765">Sulfation</keyword>
<evidence type="ECO:0000256" key="7">
    <source>
        <dbReference type="ARBA" id="ARBA00022782"/>
    </source>
</evidence>
<dbReference type="FunCoup" id="A0A1U7YTQ3">
    <property type="interactions" value="133"/>
</dbReference>
<comment type="similarity">
    <text evidence="2 9">Belongs to the phytosulfokine family.</text>
</comment>
<feature type="signal peptide" evidence="9">
    <location>
        <begin position="1"/>
        <end position="27"/>
    </location>
</feature>
<evidence type="ECO:0000256" key="6">
    <source>
        <dbReference type="ARBA" id="ARBA00022729"/>
    </source>
</evidence>
<gene>
    <name evidence="11" type="primary">LOC104587709</name>
</gene>
<proteinExistence type="inferred from homology"/>
<keyword evidence="8 9" id="KW-0339">Growth factor</keyword>
<dbReference type="KEGG" id="nnu:104587709"/>
<name>A0A1U7YTQ3_NELNU</name>
<dbReference type="PANTHER" id="PTHR33285">
    <property type="entry name" value="PHYTOSULFOKINES 3"/>
    <property type="match status" value="1"/>
</dbReference>
<sequence>MTKTFQSRGLLLLFLLFILLSFSAINARLLEGKQGNKDVKDNGVFNRDLMLETVEEDALNLMGMEKCDNADEECLKRRKTSEAHLDYIYTQHHKP</sequence>
<dbReference type="GO" id="GO:0005576">
    <property type="term" value="C:extracellular region"/>
    <property type="evidence" value="ECO:0007669"/>
    <property type="project" value="UniProtKB-SubCell"/>
</dbReference>
<protein>
    <recommendedName>
        <fullName evidence="9">Phytosulfokine</fullName>
    </recommendedName>
    <component>
        <recommendedName>
            <fullName evidence="9">Phytosulfokine-alpha</fullName>
            <shortName evidence="9">PSK-alpha</shortName>
            <shortName evidence="9">Phytosulfokine-a</shortName>
        </recommendedName>
    </component>
    <component>
        <recommendedName>
            <fullName evidence="9">Phytosulfokine-beta</fullName>
            <shortName evidence="9">PSK-beta</shortName>
            <shortName evidence="9">Phytosulfokine-b</shortName>
        </recommendedName>
    </component>
</protein>
<evidence type="ECO:0000313" key="10">
    <source>
        <dbReference type="Proteomes" id="UP000189703"/>
    </source>
</evidence>
<evidence type="ECO:0000256" key="4">
    <source>
        <dbReference type="ARBA" id="ARBA00022525"/>
    </source>
</evidence>
<dbReference type="GO" id="GO:0030154">
    <property type="term" value="P:cell differentiation"/>
    <property type="evidence" value="ECO:0007669"/>
    <property type="project" value="UniProtKB-UniRule"/>
</dbReference>
<dbReference type="GO" id="GO:0008283">
    <property type="term" value="P:cell population proliferation"/>
    <property type="evidence" value="ECO:0007669"/>
    <property type="project" value="UniProtKB-UniRule"/>
</dbReference>
<keyword evidence="10" id="KW-1185">Reference proteome</keyword>
<dbReference type="GeneID" id="104587709"/>
<dbReference type="InterPro" id="IPR009438">
    <property type="entry name" value="Phytosulfokine"/>
</dbReference>
<evidence type="ECO:0000256" key="8">
    <source>
        <dbReference type="ARBA" id="ARBA00023030"/>
    </source>
</evidence>
<keyword evidence="4 9" id="KW-0964">Secreted</keyword>
<dbReference type="PANTHER" id="PTHR33285:SF33">
    <property type="entry name" value="PHYTOSULFOKINE"/>
    <property type="match status" value="1"/>
</dbReference>
<comment type="PTM">
    <text evidence="9">PSK-alpha is produced by endopeptidase digestion. PSK-beta is produced from PSK-alpha by exopeptidase digestion.</text>
</comment>
<evidence type="ECO:0000256" key="9">
    <source>
        <dbReference type="RuleBase" id="RU368031"/>
    </source>
</evidence>
<dbReference type="OMA" id="MGIEECE"/>
<dbReference type="eggNOG" id="ENOG502S9S0">
    <property type="taxonomic scope" value="Eukaryota"/>
</dbReference>
<feature type="chain" id="PRO_5031591042" description="Phytosulfokine" evidence="9">
    <location>
        <begin position="28"/>
        <end position="95"/>
    </location>
</feature>
<comment type="function">
    <text evidence="9">Promotes plant cell differentiation, organogenesis and somatic embryogenesis as well as cell proliferation.</text>
</comment>
<evidence type="ECO:0000256" key="1">
    <source>
        <dbReference type="ARBA" id="ARBA00004613"/>
    </source>
</evidence>
<comment type="PTM">
    <text evidence="9">Sulfation is important for activity and for the binding to a putative membrane receptor.</text>
</comment>